<dbReference type="PROSITE" id="PS50011">
    <property type="entry name" value="PROTEIN_KINASE_DOM"/>
    <property type="match status" value="1"/>
</dbReference>
<dbReference type="SUPFAM" id="SSF52540">
    <property type="entry name" value="P-loop containing nucleoside triphosphate hydrolases"/>
    <property type="match status" value="1"/>
</dbReference>
<dbReference type="WBParaSite" id="TCONS_00004066.p1">
    <property type="protein sequence ID" value="TCONS_00004066.p1"/>
    <property type="gene ID" value="XLOC_001005"/>
</dbReference>
<feature type="domain" description="Protein kinase" evidence="21">
    <location>
        <begin position="482"/>
        <end position="766"/>
    </location>
</feature>
<dbReference type="PANTHER" id="PTHR23074">
    <property type="entry name" value="AAA DOMAIN-CONTAINING"/>
    <property type="match status" value="1"/>
</dbReference>
<dbReference type="InterPro" id="IPR011009">
    <property type="entry name" value="Kinase-like_dom_sf"/>
</dbReference>
<dbReference type="SUPFAM" id="SSF116846">
    <property type="entry name" value="MIT domain"/>
    <property type="match status" value="1"/>
</dbReference>
<dbReference type="InterPro" id="IPR008271">
    <property type="entry name" value="Ser/Thr_kinase_AS"/>
</dbReference>
<evidence type="ECO:0000256" key="17">
    <source>
        <dbReference type="ARBA" id="ARBA00047811"/>
    </source>
</evidence>
<evidence type="ECO:0000256" key="16">
    <source>
        <dbReference type="ARBA" id="ARBA00023306"/>
    </source>
</evidence>
<dbReference type="SUPFAM" id="SSF56112">
    <property type="entry name" value="Protein kinase-like (PK-like)"/>
    <property type="match status" value="1"/>
</dbReference>
<dbReference type="InterPro" id="IPR041569">
    <property type="entry name" value="AAA_lid_3"/>
</dbReference>
<keyword evidence="9 19" id="KW-0547">Nucleotide-binding</keyword>
<keyword evidence="13" id="KW-0833">Ubl conjugation pathway</keyword>
<keyword evidence="8" id="KW-0808">Transferase</keyword>
<evidence type="ECO:0000256" key="4">
    <source>
        <dbReference type="ARBA" id="ARBA00012425"/>
    </source>
</evidence>
<dbReference type="Pfam" id="PF09336">
    <property type="entry name" value="Vps4_C"/>
    <property type="match status" value="1"/>
</dbReference>
<evidence type="ECO:0000256" key="15">
    <source>
        <dbReference type="ARBA" id="ARBA00023136"/>
    </source>
</evidence>
<evidence type="ECO:0000256" key="2">
    <source>
        <dbReference type="ARBA" id="ARBA00006485"/>
    </source>
</evidence>
<dbReference type="GO" id="GO:0010008">
    <property type="term" value="C:endosome membrane"/>
    <property type="evidence" value="ECO:0007669"/>
    <property type="project" value="UniProtKB-SubCell"/>
</dbReference>
<feature type="compositionally biased region" description="Basic and acidic residues" evidence="20">
    <location>
        <begin position="46"/>
        <end position="59"/>
    </location>
</feature>
<dbReference type="InterPro" id="IPR003960">
    <property type="entry name" value="ATPase_AAA_CS"/>
</dbReference>
<evidence type="ECO:0000256" key="12">
    <source>
        <dbReference type="ARBA" id="ARBA00022777"/>
    </source>
</evidence>
<dbReference type="FunFam" id="3.30.200.20:FF:000375">
    <property type="entry name" value="Cell division related protein kinase 2"/>
    <property type="match status" value="1"/>
</dbReference>
<dbReference type="GO" id="GO:0051301">
    <property type="term" value="P:cell division"/>
    <property type="evidence" value="ECO:0007669"/>
    <property type="project" value="UniProtKB-KW"/>
</dbReference>
<keyword evidence="23" id="KW-1185">Reference proteome</keyword>
<feature type="region of interest" description="Disordered" evidence="20">
    <location>
        <begin position="1"/>
        <end position="26"/>
    </location>
</feature>
<dbReference type="GO" id="GO:0051446">
    <property type="term" value="P:positive regulation of meiotic cell cycle"/>
    <property type="evidence" value="ECO:0007669"/>
    <property type="project" value="UniProtKB-ARBA"/>
</dbReference>
<dbReference type="Gene3D" id="3.10.20.90">
    <property type="entry name" value="Phosphatidylinositol 3-kinase Catalytic Subunit, Chain A, domain 1"/>
    <property type="match status" value="1"/>
</dbReference>
<dbReference type="CDD" id="cd19521">
    <property type="entry name" value="RecA-like_VPS4"/>
    <property type="match status" value="1"/>
</dbReference>
<dbReference type="AlphaFoldDB" id="A0AAF5CYX4"/>
<dbReference type="InterPro" id="IPR003593">
    <property type="entry name" value="AAA+_ATPase"/>
</dbReference>
<evidence type="ECO:0000256" key="20">
    <source>
        <dbReference type="SAM" id="MobiDB-lite"/>
    </source>
</evidence>
<comment type="catalytic activity">
    <reaction evidence="18">
        <text>L-seryl-[protein] + ATP = O-phospho-L-seryl-[protein] + ADP + H(+)</text>
        <dbReference type="Rhea" id="RHEA:17989"/>
        <dbReference type="Rhea" id="RHEA-COMP:9863"/>
        <dbReference type="Rhea" id="RHEA-COMP:11604"/>
        <dbReference type="ChEBI" id="CHEBI:15378"/>
        <dbReference type="ChEBI" id="CHEBI:29999"/>
        <dbReference type="ChEBI" id="CHEBI:30616"/>
        <dbReference type="ChEBI" id="CHEBI:83421"/>
        <dbReference type="ChEBI" id="CHEBI:456216"/>
        <dbReference type="EC" id="2.7.11.22"/>
    </reaction>
</comment>
<name>A0AAF5CYX4_STRER</name>
<dbReference type="FunFam" id="1.10.510.10:FF:000706">
    <property type="entry name" value="Cyclin-dependent kinase 1"/>
    <property type="match status" value="1"/>
</dbReference>
<dbReference type="InterPro" id="IPR003959">
    <property type="entry name" value="ATPase_AAA_core"/>
</dbReference>
<comment type="similarity">
    <text evidence="3">Belongs to the AAA ATPase family.</text>
</comment>
<dbReference type="SMART" id="SM00382">
    <property type="entry name" value="AAA"/>
    <property type="match status" value="1"/>
</dbReference>
<evidence type="ECO:0000256" key="10">
    <source>
        <dbReference type="ARBA" id="ARBA00022753"/>
    </source>
</evidence>
<keyword evidence="12" id="KW-0418">Kinase</keyword>
<keyword evidence="10" id="KW-0967">Endosome</keyword>
<evidence type="ECO:0000256" key="13">
    <source>
        <dbReference type="ARBA" id="ARBA00022786"/>
    </source>
</evidence>
<dbReference type="InterPro" id="IPR029071">
    <property type="entry name" value="Ubiquitin-like_domsf"/>
</dbReference>
<keyword evidence="7" id="KW-0132">Cell division</keyword>
<dbReference type="InterPro" id="IPR027417">
    <property type="entry name" value="P-loop_NTPase"/>
</dbReference>
<evidence type="ECO:0000256" key="18">
    <source>
        <dbReference type="ARBA" id="ARBA00048367"/>
    </source>
</evidence>
<dbReference type="GO" id="GO:0007033">
    <property type="term" value="P:vacuole organization"/>
    <property type="evidence" value="ECO:0007669"/>
    <property type="project" value="TreeGrafter"/>
</dbReference>
<dbReference type="PANTHER" id="PTHR23074:SF83">
    <property type="entry name" value="VACUOLAR PROTEIN SORTING-ASSOCIATED PROTEIN 4A"/>
    <property type="match status" value="1"/>
</dbReference>
<dbReference type="Gene3D" id="1.10.510.10">
    <property type="entry name" value="Transferase(Phosphotransferase) domain 1"/>
    <property type="match status" value="1"/>
</dbReference>
<dbReference type="GO" id="GO:0090068">
    <property type="term" value="P:positive regulation of cell cycle process"/>
    <property type="evidence" value="ECO:0007669"/>
    <property type="project" value="UniProtKB-ARBA"/>
</dbReference>
<dbReference type="PROSITE" id="PS00674">
    <property type="entry name" value="AAA"/>
    <property type="match status" value="1"/>
</dbReference>
<dbReference type="GO" id="GO:0005524">
    <property type="term" value="F:ATP binding"/>
    <property type="evidence" value="ECO:0007669"/>
    <property type="project" value="UniProtKB-UniRule"/>
</dbReference>
<dbReference type="InterPro" id="IPR000626">
    <property type="entry name" value="Ubiquitin-like_dom"/>
</dbReference>
<dbReference type="PROSITE" id="PS00107">
    <property type="entry name" value="PROTEIN_KINASE_ATP"/>
    <property type="match status" value="1"/>
</dbReference>
<dbReference type="Pfam" id="PF17862">
    <property type="entry name" value="AAA_lid_3"/>
    <property type="match status" value="1"/>
</dbReference>
<dbReference type="GO" id="GO:0016887">
    <property type="term" value="F:ATP hydrolysis activity"/>
    <property type="evidence" value="ECO:0007669"/>
    <property type="project" value="InterPro"/>
</dbReference>
<evidence type="ECO:0000256" key="7">
    <source>
        <dbReference type="ARBA" id="ARBA00022618"/>
    </source>
</evidence>
<evidence type="ECO:0000256" key="9">
    <source>
        <dbReference type="ARBA" id="ARBA00022741"/>
    </source>
</evidence>
<organism evidence="23 24">
    <name type="scientific">Strongyloides stercoralis</name>
    <name type="common">Threadworm</name>
    <dbReference type="NCBI Taxonomy" id="6248"/>
    <lineage>
        <taxon>Eukaryota</taxon>
        <taxon>Metazoa</taxon>
        <taxon>Ecdysozoa</taxon>
        <taxon>Nematoda</taxon>
        <taxon>Chromadorea</taxon>
        <taxon>Rhabditida</taxon>
        <taxon>Tylenchina</taxon>
        <taxon>Panagrolaimomorpha</taxon>
        <taxon>Strongyloidoidea</taxon>
        <taxon>Strongyloididae</taxon>
        <taxon>Strongyloides</taxon>
    </lineage>
</organism>
<evidence type="ECO:0000256" key="3">
    <source>
        <dbReference type="ARBA" id="ARBA00006914"/>
    </source>
</evidence>
<evidence type="ECO:0000256" key="1">
    <source>
        <dbReference type="ARBA" id="ARBA00004481"/>
    </source>
</evidence>
<dbReference type="Gene3D" id="3.30.200.20">
    <property type="entry name" value="Phosphorylase Kinase, domain 1"/>
    <property type="match status" value="1"/>
</dbReference>
<evidence type="ECO:0000256" key="14">
    <source>
        <dbReference type="ARBA" id="ARBA00022840"/>
    </source>
</evidence>
<evidence type="ECO:0000259" key="22">
    <source>
        <dbReference type="PROSITE" id="PS50053"/>
    </source>
</evidence>
<feature type="binding site" evidence="19">
    <location>
        <position position="511"/>
    </location>
    <ligand>
        <name>ATP</name>
        <dbReference type="ChEBI" id="CHEBI:30616"/>
    </ligand>
</feature>
<dbReference type="Gene3D" id="1.20.58.80">
    <property type="entry name" value="Phosphotransferase system, lactose/cellobiose-type IIA subunit"/>
    <property type="match status" value="1"/>
</dbReference>
<keyword evidence="16" id="KW-0131">Cell cycle</keyword>
<dbReference type="SUPFAM" id="SSF54236">
    <property type="entry name" value="Ubiquitin-like"/>
    <property type="match status" value="1"/>
</dbReference>
<comment type="similarity">
    <text evidence="2">Belongs to the protein kinase superfamily. CMGC Ser/Thr protein kinase family. CDC2/CDKX subfamily.</text>
</comment>
<dbReference type="InterPro" id="IPR015415">
    <property type="entry name" value="Spast_Vps4_C"/>
</dbReference>
<reference evidence="24" key="1">
    <citation type="submission" date="2024-02" db="UniProtKB">
        <authorList>
            <consortium name="WormBaseParasite"/>
        </authorList>
    </citation>
    <scope>IDENTIFICATION</scope>
</reference>
<proteinExistence type="inferred from homology"/>
<dbReference type="FunFam" id="3.10.20.90:FF:000052">
    <property type="entry name" value="Ubiquitin-like protein 5"/>
    <property type="match status" value="1"/>
</dbReference>
<evidence type="ECO:0000256" key="8">
    <source>
        <dbReference type="ARBA" id="ARBA00022679"/>
    </source>
</evidence>
<feature type="compositionally biased region" description="Basic and acidic residues" evidence="20">
    <location>
        <begin position="11"/>
        <end position="26"/>
    </location>
</feature>
<dbReference type="Pfam" id="PF00069">
    <property type="entry name" value="Pkinase"/>
    <property type="match status" value="1"/>
</dbReference>
<dbReference type="InterPro" id="IPR000719">
    <property type="entry name" value="Prot_kinase_dom"/>
</dbReference>
<comment type="subcellular location">
    <subcellularLocation>
        <location evidence="1">Endosome membrane</location>
        <topology evidence="1">Peripheral membrane protein</topology>
    </subcellularLocation>
</comment>
<dbReference type="Proteomes" id="UP000035681">
    <property type="component" value="Unplaced"/>
</dbReference>
<dbReference type="InterPro" id="IPR017441">
    <property type="entry name" value="Protein_kinase_ATP_BS"/>
</dbReference>
<dbReference type="GO" id="GO:0004693">
    <property type="term" value="F:cyclin-dependent protein serine/threonine kinase activity"/>
    <property type="evidence" value="ECO:0007669"/>
    <property type="project" value="UniProtKB-EC"/>
</dbReference>
<evidence type="ECO:0000259" key="21">
    <source>
        <dbReference type="PROSITE" id="PS50011"/>
    </source>
</evidence>
<dbReference type="CDD" id="cd01791">
    <property type="entry name" value="Ubl_UBL5"/>
    <property type="match status" value="1"/>
</dbReference>
<dbReference type="InterPro" id="IPR036181">
    <property type="entry name" value="MIT_dom_sf"/>
</dbReference>
<dbReference type="Gene3D" id="3.40.50.300">
    <property type="entry name" value="P-loop containing nucleotide triphosphate hydrolases"/>
    <property type="match status" value="1"/>
</dbReference>
<evidence type="ECO:0000256" key="11">
    <source>
        <dbReference type="ARBA" id="ARBA00022776"/>
    </source>
</evidence>
<accession>A0AAF5CYX4</accession>
<protein>
    <recommendedName>
        <fullName evidence="5">Ubiquitin-like protein 5</fullName>
        <ecNumber evidence="4">2.7.11.22</ecNumber>
    </recommendedName>
</protein>
<dbReference type="FunFam" id="3.40.50.300:FF:000043">
    <property type="entry name" value="Vacuolar protein sorting-associated protein 4"/>
    <property type="match status" value="1"/>
</dbReference>
<sequence length="785" mass="89486">VIFFENEQLDSEGHRSNETAGERQKEAIRQKTLVYLERAEKIKNFIKNNENKKPMKEENSESDSEDAQSKQLNSKLNDAIVIEKPNVKWDDIAGLEGAKEALKEAVILPIKFPQLFTGKRTPWKAILLFGPPGTGKSYIAKAVATEADNSTFFSVSSSDLVSKWLGESEKLVKNLFQMARDKKPSIVFIDEIDSLCSSRSDNESEAARRIKTEFLKQMDGVGVHNDGVLILGATNIPWGLDSAIIRRFEKRIYIPLPELEARKEMFKMNVGSTVNTLTDRDYRELAEKSDGYSGADIAILVRDALMQPIRKLQSATHFKRISGPSPENPNVIVHDLLSPCSPGDSGAMPMSWTDVPTDKLAELPLSMNDMRRSLMNTKPAVNRDDLVRLEKFKDVTVNDRVGKKVRVKCNETDTIGDLKKLIAAQIGTRSDKLVLKKWYTVYKDHITLQDYEIHDGFNFELYYYSTFFLTMNIENKSRLDDYLKLEKIGEGTYGVVYKARDVRTNELVALKKIRLEGEDEGVPSTAVREIAMLRELQHPNIVFLKAIIMEEKRLYLVFEYLTMDLKRYIDQIPDDKTMDKYLMKSYLYQLCQGMCFAHQRRIFHRDLKPQNLLVDGSGCLKIADFGLARSIGIPLRAYTHEIVTLWYRAPEIILGVKKYSHGVDTWSIACIFAEMALKRPLFHGDSEIDQLFRIFKILGTANEELWPGVSKLANYSPTFPKWPSKKLEVVCNGLIDEDGIDLLASMLIYEPNNRIDMKRALKHPYFDDLDKSALPAGDWDGDLIV</sequence>
<feature type="domain" description="Ubiquitin-like" evidence="22">
    <location>
        <begin position="393"/>
        <end position="461"/>
    </location>
</feature>
<evidence type="ECO:0000313" key="23">
    <source>
        <dbReference type="Proteomes" id="UP000035681"/>
    </source>
</evidence>
<evidence type="ECO:0000256" key="5">
    <source>
        <dbReference type="ARBA" id="ARBA00021360"/>
    </source>
</evidence>
<dbReference type="GO" id="GO:0016197">
    <property type="term" value="P:endosomal transport"/>
    <property type="evidence" value="ECO:0007669"/>
    <property type="project" value="TreeGrafter"/>
</dbReference>
<evidence type="ECO:0000256" key="19">
    <source>
        <dbReference type="PROSITE-ProRule" id="PRU10141"/>
    </source>
</evidence>
<keyword evidence="6" id="KW-0723">Serine/threonine-protein kinase</keyword>
<evidence type="ECO:0000256" key="6">
    <source>
        <dbReference type="ARBA" id="ARBA00022527"/>
    </source>
</evidence>
<dbReference type="SMART" id="SM00220">
    <property type="entry name" value="S_TKc"/>
    <property type="match status" value="1"/>
</dbReference>
<dbReference type="Pfam" id="PF00004">
    <property type="entry name" value="AAA"/>
    <property type="match status" value="1"/>
</dbReference>
<dbReference type="PROSITE" id="PS00108">
    <property type="entry name" value="PROTEIN_KINASE_ST"/>
    <property type="match status" value="1"/>
</dbReference>
<dbReference type="FunFam" id="1.10.8.60:FF:000015">
    <property type="entry name" value="vacuolar protein sorting-associated protein 4A"/>
    <property type="match status" value="1"/>
</dbReference>
<dbReference type="EC" id="2.7.11.22" evidence="4"/>
<keyword evidence="11" id="KW-0498">Mitosis</keyword>
<comment type="catalytic activity">
    <reaction evidence="17">
        <text>L-threonyl-[protein] + ATP = O-phospho-L-threonyl-[protein] + ADP + H(+)</text>
        <dbReference type="Rhea" id="RHEA:46608"/>
        <dbReference type="Rhea" id="RHEA-COMP:11060"/>
        <dbReference type="Rhea" id="RHEA-COMP:11605"/>
        <dbReference type="ChEBI" id="CHEBI:15378"/>
        <dbReference type="ChEBI" id="CHEBI:30013"/>
        <dbReference type="ChEBI" id="CHEBI:30616"/>
        <dbReference type="ChEBI" id="CHEBI:61977"/>
        <dbReference type="ChEBI" id="CHEBI:456216"/>
        <dbReference type="EC" id="2.7.11.22"/>
    </reaction>
</comment>
<dbReference type="Gene3D" id="1.10.8.60">
    <property type="match status" value="1"/>
</dbReference>
<feature type="region of interest" description="Disordered" evidence="20">
    <location>
        <begin position="46"/>
        <end position="70"/>
    </location>
</feature>
<dbReference type="PROSITE" id="PS50053">
    <property type="entry name" value="UBIQUITIN_2"/>
    <property type="match status" value="1"/>
</dbReference>
<evidence type="ECO:0000313" key="24">
    <source>
        <dbReference type="WBParaSite" id="TCONS_00004066.p1"/>
    </source>
</evidence>
<dbReference type="InterPro" id="IPR050304">
    <property type="entry name" value="MT-severing_AAA_ATPase"/>
</dbReference>
<dbReference type="GO" id="GO:0000278">
    <property type="term" value="P:mitotic cell cycle"/>
    <property type="evidence" value="ECO:0007669"/>
    <property type="project" value="UniProtKB-ARBA"/>
</dbReference>
<keyword evidence="14 19" id="KW-0067">ATP-binding</keyword>
<keyword evidence="15" id="KW-0472">Membrane</keyword>